<dbReference type="RefSeq" id="WP_404747962.1">
    <property type="nucleotide sequence ID" value="NZ_JBJDQH010000013.1"/>
</dbReference>
<accession>A0ABW8LWH5</accession>
<evidence type="ECO:0000313" key="4">
    <source>
        <dbReference type="Proteomes" id="UP001620295"/>
    </source>
</evidence>
<keyword evidence="1" id="KW-0732">Signal</keyword>
<dbReference type="Pfam" id="PF24837">
    <property type="entry name" value="AMIN-like"/>
    <property type="match status" value="1"/>
</dbReference>
<evidence type="ECO:0000256" key="1">
    <source>
        <dbReference type="SAM" id="SignalP"/>
    </source>
</evidence>
<organism evidence="3 4">
    <name type="scientific">Streptomyces milbemycinicus</name>
    <dbReference type="NCBI Taxonomy" id="476552"/>
    <lineage>
        <taxon>Bacteria</taxon>
        <taxon>Bacillati</taxon>
        <taxon>Actinomycetota</taxon>
        <taxon>Actinomycetes</taxon>
        <taxon>Kitasatosporales</taxon>
        <taxon>Streptomycetaceae</taxon>
        <taxon>Streptomyces</taxon>
    </lineage>
</organism>
<evidence type="ECO:0000259" key="2">
    <source>
        <dbReference type="Pfam" id="PF24837"/>
    </source>
</evidence>
<feature type="domain" description="AMIN-like" evidence="2">
    <location>
        <begin position="59"/>
        <end position="190"/>
    </location>
</feature>
<comment type="caution">
    <text evidence="3">The sequence shown here is derived from an EMBL/GenBank/DDBJ whole genome shotgun (WGS) entry which is preliminary data.</text>
</comment>
<gene>
    <name evidence="3" type="ORF">ACI2L5_35830</name>
</gene>
<sequence length="192" mass="20159">MRKIGTTAAVLVTAGAWLAGTAGIAGAATGPADQAVSATACQASWNSNTKSAEDATTKSLRNVTTGKHTCYDRMVFDVRGTTSKIGYHVGYVTKFRQNGTGDEIRVKGGAILEIVVNSPSYNPSNPAQKTYAGEPGKSLPGVDVTGYKTFRDTKFGTSFEGQTQVGLGLRAKLPFRVQQSGDKLIVDVAHAK</sequence>
<keyword evidence="4" id="KW-1185">Reference proteome</keyword>
<feature type="signal peptide" evidence="1">
    <location>
        <begin position="1"/>
        <end position="27"/>
    </location>
</feature>
<dbReference type="InterPro" id="IPR056303">
    <property type="entry name" value="AMIN-like"/>
</dbReference>
<dbReference type="EMBL" id="JBJDQH010000013">
    <property type="protein sequence ID" value="MFK4270271.1"/>
    <property type="molecule type" value="Genomic_DNA"/>
</dbReference>
<name>A0ABW8LWH5_9ACTN</name>
<dbReference type="Proteomes" id="UP001620295">
    <property type="component" value="Unassembled WGS sequence"/>
</dbReference>
<protein>
    <recommendedName>
        <fullName evidence="2">AMIN-like domain-containing protein</fullName>
    </recommendedName>
</protein>
<reference evidence="3 4" key="1">
    <citation type="submission" date="2024-11" db="EMBL/GenBank/DDBJ databases">
        <title>The Natural Products Discovery Center: Release of the First 8490 Sequenced Strains for Exploring Actinobacteria Biosynthetic Diversity.</title>
        <authorList>
            <person name="Kalkreuter E."/>
            <person name="Kautsar S.A."/>
            <person name="Yang D."/>
            <person name="Bader C.D."/>
            <person name="Teijaro C.N."/>
            <person name="Fluegel L."/>
            <person name="Davis C.M."/>
            <person name="Simpson J.R."/>
            <person name="Lauterbach L."/>
            <person name="Steele A.D."/>
            <person name="Gui C."/>
            <person name="Meng S."/>
            <person name="Li G."/>
            <person name="Viehrig K."/>
            <person name="Ye F."/>
            <person name="Su P."/>
            <person name="Kiefer A.F."/>
            <person name="Nichols A."/>
            <person name="Cepeda A.J."/>
            <person name="Yan W."/>
            <person name="Fan B."/>
            <person name="Jiang Y."/>
            <person name="Adhikari A."/>
            <person name="Zheng C.-J."/>
            <person name="Schuster L."/>
            <person name="Cowan T.M."/>
            <person name="Smanski M.J."/>
            <person name="Chevrette M.G."/>
            <person name="De Carvalho L.P.S."/>
            <person name="Shen B."/>
        </authorList>
    </citation>
    <scope>NUCLEOTIDE SEQUENCE [LARGE SCALE GENOMIC DNA]</scope>
    <source>
        <strain evidence="3 4">NPDC020863</strain>
    </source>
</reference>
<feature type="chain" id="PRO_5045420640" description="AMIN-like domain-containing protein" evidence="1">
    <location>
        <begin position="28"/>
        <end position="192"/>
    </location>
</feature>
<proteinExistence type="predicted"/>
<evidence type="ECO:0000313" key="3">
    <source>
        <dbReference type="EMBL" id="MFK4270271.1"/>
    </source>
</evidence>